<keyword evidence="4" id="KW-0997">Cell inner membrane</keyword>
<evidence type="ECO:0000256" key="1">
    <source>
        <dbReference type="ARBA" id="ARBA00004429"/>
    </source>
</evidence>
<dbReference type="KEGG" id="dde:Dde_1549"/>
<dbReference type="EMBL" id="CP000112">
    <property type="protein sequence ID" value="ABB38346.1"/>
    <property type="molecule type" value="Genomic_DNA"/>
</dbReference>
<feature type="transmembrane region" description="Helical" evidence="9">
    <location>
        <begin position="18"/>
        <end position="40"/>
    </location>
</feature>
<dbReference type="InterPro" id="IPR055348">
    <property type="entry name" value="DctQ"/>
</dbReference>
<evidence type="ECO:0000256" key="2">
    <source>
        <dbReference type="ARBA" id="ARBA00022448"/>
    </source>
</evidence>
<dbReference type="Proteomes" id="UP000002710">
    <property type="component" value="Chromosome"/>
</dbReference>
<evidence type="ECO:0000256" key="4">
    <source>
        <dbReference type="ARBA" id="ARBA00022519"/>
    </source>
</evidence>
<evidence type="ECO:0000259" key="10">
    <source>
        <dbReference type="Pfam" id="PF04290"/>
    </source>
</evidence>
<evidence type="ECO:0000256" key="5">
    <source>
        <dbReference type="ARBA" id="ARBA00022692"/>
    </source>
</evidence>
<keyword evidence="7 9" id="KW-0472">Membrane</keyword>
<evidence type="ECO:0000256" key="6">
    <source>
        <dbReference type="ARBA" id="ARBA00022989"/>
    </source>
</evidence>
<feature type="transmembrane region" description="Helical" evidence="9">
    <location>
        <begin position="91"/>
        <end position="112"/>
    </location>
</feature>
<protein>
    <submittedName>
        <fullName evidence="11">Tripartite ATP-independent periplasmic transporter DctQ component</fullName>
    </submittedName>
</protein>
<comment type="subcellular location">
    <subcellularLocation>
        <location evidence="1">Cell inner membrane</location>
        <topology evidence="1">Multi-pass membrane protein</topology>
    </subcellularLocation>
</comment>
<dbReference type="GO" id="GO:0022857">
    <property type="term" value="F:transmembrane transporter activity"/>
    <property type="evidence" value="ECO:0007669"/>
    <property type="project" value="TreeGrafter"/>
</dbReference>
<proteinExistence type="inferred from homology"/>
<gene>
    <name evidence="11" type="ordered locus">Dde_1549</name>
</gene>
<dbReference type="HOGENOM" id="CLU_086356_9_4_7"/>
<dbReference type="STRING" id="207559.Dde_1549"/>
<reference evidence="11 12" key="1">
    <citation type="journal article" date="2011" name="J. Bacteriol.">
        <title>Complete genome sequence and updated annotation of Desulfovibrio alaskensis G20.</title>
        <authorList>
            <person name="Hauser L.J."/>
            <person name="Land M.L."/>
            <person name="Brown S.D."/>
            <person name="Larimer F."/>
            <person name="Keller K.L."/>
            <person name="Rapp-Giles B.J."/>
            <person name="Price M.N."/>
            <person name="Lin M."/>
            <person name="Bruce D.C."/>
            <person name="Detter J.C."/>
            <person name="Tapia R."/>
            <person name="Han C.S."/>
            <person name="Goodwin L.A."/>
            <person name="Cheng J.F."/>
            <person name="Pitluck S."/>
            <person name="Copeland A."/>
            <person name="Lucas S."/>
            <person name="Nolan M."/>
            <person name="Lapidus A.L."/>
            <person name="Palumbo A.V."/>
            <person name="Wall J.D."/>
        </authorList>
    </citation>
    <scope>NUCLEOTIDE SEQUENCE [LARGE SCALE GENOMIC DNA]</scope>
    <source>
        <strain evidence="12">ATCC BAA 1058 / DSM 17464 / G20</strain>
    </source>
</reference>
<dbReference type="GO" id="GO:0015740">
    <property type="term" value="P:C4-dicarboxylate transport"/>
    <property type="evidence" value="ECO:0007669"/>
    <property type="project" value="TreeGrafter"/>
</dbReference>
<name>Q311Q0_OLEA2</name>
<keyword evidence="2" id="KW-0813">Transport</keyword>
<evidence type="ECO:0000256" key="7">
    <source>
        <dbReference type="ARBA" id="ARBA00023136"/>
    </source>
</evidence>
<dbReference type="GO" id="GO:0005886">
    <property type="term" value="C:plasma membrane"/>
    <property type="evidence" value="ECO:0007669"/>
    <property type="project" value="UniProtKB-SubCell"/>
</dbReference>
<feature type="domain" description="Tripartite ATP-independent periplasmic transporters DctQ component" evidence="10">
    <location>
        <begin position="32"/>
        <end position="153"/>
    </location>
</feature>
<comment type="similarity">
    <text evidence="8">Belongs to the TRAP transporter small permease family.</text>
</comment>
<organism evidence="11 12">
    <name type="scientific">Oleidesulfovibrio alaskensis (strain ATCC BAA-1058 / DSM 17464 / G20)</name>
    <name type="common">Desulfovibrio alaskensis</name>
    <dbReference type="NCBI Taxonomy" id="207559"/>
    <lineage>
        <taxon>Bacteria</taxon>
        <taxon>Pseudomonadati</taxon>
        <taxon>Thermodesulfobacteriota</taxon>
        <taxon>Desulfovibrionia</taxon>
        <taxon>Desulfovibrionales</taxon>
        <taxon>Desulfovibrionaceae</taxon>
        <taxon>Oleidesulfovibrio</taxon>
    </lineage>
</organism>
<keyword evidence="6 9" id="KW-1133">Transmembrane helix</keyword>
<keyword evidence="5 9" id="KW-0812">Transmembrane</keyword>
<dbReference type="PANTHER" id="PTHR35011:SF10">
    <property type="entry name" value="TRAP TRANSPORTER SMALL PERMEASE PROTEIN"/>
    <property type="match status" value="1"/>
</dbReference>
<feature type="transmembrane region" description="Helical" evidence="9">
    <location>
        <begin position="132"/>
        <end position="150"/>
    </location>
</feature>
<evidence type="ECO:0000256" key="3">
    <source>
        <dbReference type="ARBA" id="ARBA00022475"/>
    </source>
</evidence>
<feature type="transmembrane region" description="Helical" evidence="9">
    <location>
        <begin position="52"/>
        <end position="70"/>
    </location>
</feature>
<dbReference type="AlphaFoldDB" id="Q311Q0"/>
<keyword evidence="12" id="KW-1185">Reference proteome</keyword>
<dbReference type="InterPro" id="IPR007387">
    <property type="entry name" value="TRAP_DctQ"/>
</dbReference>
<dbReference type="eggNOG" id="COG3090">
    <property type="taxonomic scope" value="Bacteria"/>
</dbReference>
<evidence type="ECO:0000256" key="8">
    <source>
        <dbReference type="ARBA" id="ARBA00038436"/>
    </source>
</evidence>
<dbReference type="PANTHER" id="PTHR35011">
    <property type="entry name" value="2,3-DIKETO-L-GULONATE TRAP TRANSPORTER SMALL PERMEASE PROTEIN YIAM"/>
    <property type="match status" value="1"/>
</dbReference>
<accession>Q311Q0</accession>
<evidence type="ECO:0000256" key="9">
    <source>
        <dbReference type="SAM" id="Phobius"/>
    </source>
</evidence>
<dbReference type="Pfam" id="PF04290">
    <property type="entry name" value="DctQ"/>
    <property type="match status" value="1"/>
</dbReference>
<evidence type="ECO:0000313" key="11">
    <source>
        <dbReference type="EMBL" id="ABB38346.1"/>
    </source>
</evidence>
<sequence length="174" mass="18855">MGRVADVCHKASDLLERLCLMGAGALLVVNLLSVMLGVFSRFYRAPVWTTDLAKVTLVWMVMLAAAPALKRGEHMAIHILVDRLSPGARRAAVIFRTLVFAGILVLMIWLGGAYAYKMRLFTIMTLGVKKTIPLLAVPVGMALMLAEYALQQFIALDALAARPVRGASEGEDAS</sequence>
<keyword evidence="3" id="KW-1003">Cell membrane</keyword>
<evidence type="ECO:0000313" key="12">
    <source>
        <dbReference type="Proteomes" id="UP000002710"/>
    </source>
</evidence>
<dbReference type="RefSeq" id="WP_011367508.1">
    <property type="nucleotide sequence ID" value="NC_007519.1"/>
</dbReference>